<dbReference type="InterPro" id="IPR052958">
    <property type="entry name" value="IFN-induced_PKR_regulator"/>
</dbReference>
<comment type="caution">
    <text evidence="3">The sequence shown here is derived from an EMBL/GenBank/DDBJ whole genome shotgun (WGS) entry which is preliminary data.</text>
</comment>
<evidence type="ECO:0000256" key="1">
    <source>
        <dbReference type="SAM" id="Phobius"/>
    </source>
</evidence>
<evidence type="ECO:0000313" key="4">
    <source>
        <dbReference type="Proteomes" id="UP001159363"/>
    </source>
</evidence>
<sequence length="428" mass="48026">MVWVAISYDSRTLLVMNDGSLVQFGNPISQKDNARPPIELIPLTYLADVNVLPWPDKVHRRLAHRERLRPDWKETSSSVIYGIFGGIFAPAVVVFFSGEDPMVLCLHARPYRRLSPSYRWSNTILSASFKCGSPALHTGRWYGVPLTAQSVTTLPWDDELLQLLKELVKGQQSNPGYQQLLGDLCAFLGPPCLTTYLTPTQHHRCYIVPDDQFLLPPYPLQPPLRSTLPPLESSSRSPSYVIKLYPAARATITLQNQVYVDSLGRLEVYFTFPVPLHSIKWGFMGIAGSGAGAGGERGSRGNCPPTRFDWWKVMLLVVLIMTVPASAASSERSFSVLRRLMTYLRATMKEKRLTHMMLLHVYKERTSILNLNDIMREFISRKDERKAVFGKVVDPQAGTIDERWLVPSGASCPTRATYLSLSAGQENG</sequence>
<feature type="domain" description="HAT C-terminal dimerisation" evidence="2">
    <location>
        <begin position="316"/>
        <end position="359"/>
    </location>
</feature>
<accession>A0ABQ9H9G8</accession>
<dbReference type="Proteomes" id="UP001159363">
    <property type="component" value="Chromosome 5"/>
</dbReference>
<organism evidence="3 4">
    <name type="scientific">Dryococelus australis</name>
    <dbReference type="NCBI Taxonomy" id="614101"/>
    <lineage>
        <taxon>Eukaryota</taxon>
        <taxon>Metazoa</taxon>
        <taxon>Ecdysozoa</taxon>
        <taxon>Arthropoda</taxon>
        <taxon>Hexapoda</taxon>
        <taxon>Insecta</taxon>
        <taxon>Pterygota</taxon>
        <taxon>Neoptera</taxon>
        <taxon>Polyneoptera</taxon>
        <taxon>Phasmatodea</taxon>
        <taxon>Verophasmatodea</taxon>
        <taxon>Anareolatae</taxon>
        <taxon>Phasmatidae</taxon>
        <taxon>Eurycanthinae</taxon>
        <taxon>Dryococelus</taxon>
    </lineage>
</organism>
<dbReference type="SUPFAM" id="SSF53098">
    <property type="entry name" value="Ribonuclease H-like"/>
    <property type="match status" value="1"/>
</dbReference>
<dbReference type="EMBL" id="JARBHB010000006">
    <property type="protein sequence ID" value="KAJ8880951.1"/>
    <property type="molecule type" value="Genomic_DNA"/>
</dbReference>
<dbReference type="InterPro" id="IPR012337">
    <property type="entry name" value="RNaseH-like_sf"/>
</dbReference>
<dbReference type="PANTHER" id="PTHR46289">
    <property type="entry name" value="52 KDA REPRESSOR OF THE INHIBITOR OF THE PROTEIN KINASE-LIKE PROTEIN-RELATED"/>
    <property type="match status" value="1"/>
</dbReference>
<keyword evidence="4" id="KW-1185">Reference proteome</keyword>
<keyword evidence="1" id="KW-1133">Transmembrane helix</keyword>
<dbReference type="PANTHER" id="PTHR46289:SF14">
    <property type="entry name" value="DUF4371 DOMAIN-CONTAINING PROTEIN"/>
    <property type="match status" value="1"/>
</dbReference>
<protein>
    <recommendedName>
        <fullName evidence="2">HAT C-terminal dimerisation domain-containing protein</fullName>
    </recommendedName>
</protein>
<dbReference type="Pfam" id="PF05699">
    <property type="entry name" value="Dimer_Tnp_hAT"/>
    <property type="match status" value="1"/>
</dbReference>
<gene>
    <name evidence="3" type="ORF">PR048_017424</name>
</gene>
<keyword evidence="1" id="KW-0472">Membrane</keyword>
<evidence type="ECO:0000313" key="3">
    <source>
        <dbReference type="EMBL" id="KAJ8880951.1"/>
    </source>
</evidence>
<name>A0ABQ9H9G8_9NEOP</name>
<evidence type="ECO:0000259" key="2">
    <source>
        <dbReference type="Pfam" id="PF05699"/>
    </source>
</evidence>
<dbReference type="InterPro" id="IPR008906">
    <property type="entry name" value="HATC_C_dom"/>
</dbReference>
<reference evidence="3 4" key="1">
    <citation type="submission" date="2023-02" db="EMBL/GenBank/DDBJ databases">
        <title>LHISI_Scaffold_Assembly.</title>
        <authorList>
            <person name="Stuart O.P."/>
            <person name="Cleave R."/>
            <person name="Magrath M.J.L."/>
            <person name="Mikheyev A.S."/>
        </authorList>
    </citation>
    <scope>NUCLEOTIDE SEQUENCE [LARGE SCALE GENOMIC DNA]</scope>
    <source>
        <strain evidence="3">Daus_M_001</strain>
        <tissue evidence="3">Leg muscle</tissue>
    </source>
</reference>
<feature type="transmembrane region" description="Helical" evidence="1">
    <location>
        <begin position="79"/>
        <end position="98"/>
    </location>
</feature>
<proteinExistence type="predicted"/>
<keyword evidence="1" id="KW-0812">Transmembrane</keyword>